<dbReference type="RefSeq" id="WP_197113747.1">
    <property type="nucleotide sequence ID" value="NZ_JACBXQ010000001.1"/>
</dbReference>
<proteinExistence type="inferred from homology"/>
<evidence type="ECO:0000256" key="4">
    <source>
        <dbReference type="ARBA" id="ARBA00022723"/>
    </source>
</evidence>
<comment type="caution">
    <text evidence="5">The sequence shown here is derived from an EMBL/GenBank/DDBJ whole genome shotgun (WGS) entry which is preliminary data.</text>
</comment>
<comment type="similarity">
    <text evidence="1">Belongs to the GTP cyclohydrolase I type 2/NIF3 family.</text>
</comment>
<dbReference type="Pfam" id="PF01784">
    <property type="entry name" value="DUF34_NIF3"/>
    <property type="match status" value="1"/>
</dbReference>
<evidence type="ECO:0000256" key="2">
    <source>
        <dbReference type="ARBA" id="ARBA00011643"/>
    </source>
</evidence>
<dbReference type="EMBL" id="JACBXQ010000001">
    <property type="protein sequence ID" value="MBG9985456.1"/>
    <property type="molecule type" value="Genomic_DNA"/>
</dbReference>
<evidence type="ECO:0000313" key="5">
    <source>
        <dbReference type="EMBL" id="MBG9985456.1"/>
    </source>
</evidence>
<sequence length="267" mass="30343">MKATKLVDLIKLLDHWYPLSLAEDGDPSGLHFGDPQHVIQKVLVALDMRPQTVEEARKRQADTLLVHHPPIYRPIKRFDYNDPQVNMYRQAIQLDLNVFAMHTNYDFAAGGMNDCLAQALSLQNICDLHAFEDSQSVPGRIGLLPNPLNRSALIDYLKINLECSNLTLIEKKPKKAYQKIAIIGGAGASMIKTIDKAQPDIFITGDIDYHAGHDLYERPYLSVDAGHYIEHLFIKYETNKLNQYVKTEGWNLEFMASQVSTDPFEYV</sequence>
<gene>
    <name evidence="5" type="ORF">HZY91_00940</name>
</gene>
<protein>
    <recommendedName>
        <fullName evidence="3">GTP cyclohydrolase 1 type 2 homolog</fullName>
    </recommendedName>
</protein>
<dbReference type="Gene3D" id="3.40.1390.30">
    <property type="entry name" value="NIF3 (NGG1p interacting factor 3)-like"/>
    <property type="match status" value="2"/>
</dbReference>
<dbReference type="SUPFAM" id="SSF102705">
    <property type="entry name" value="NIF3 (NGG1p interacting factor 3)-like"/>
    <property type="match status" value="1"/>
</dbReference>
<accession>A0ABS0LQ14</accession>
<dbReference type="PANTHER" id="PTHR13799">
    <property type="entry name" value="NGG1 INTERACTING FACTOR 3"/>
    <property type="match status" value="1"/>
</dbReference>
<keyword evidence="4" id="KW-0479">Metal-binding</keyword>
<organism evidence="5 6">
    <name type="scientific">Facklamia lactis</name>
    <dbReference type="NCBI Taxonomy" id="2749967"/>
    <lineage>
        <taxon>Bacteria</taxon>
        <taxon>Bacillati</taxon>
        <taxon>Bacillota</taxon>
        <taxon>Bacilli</taxon>
        <taxon>Lactobacillales</taxon>
        <taxon>Aerococcaceae</taxon>
        <taxon>Facklamia</taxon>
    </lineage>
</organism>
<evidence type="ECO:0000256" key="1">
    <source>
        <dbReference type="ARBA" id="ARBA00006964"/>
    </source>
</evidence>
<comment type="subunit">
    <text evidence="2">Homohexamer.</text>
</comment>
<keyword evidence="6" id="KW-1185">Reference proteome</keyword>
<dbReference type="InterPro" id="IPR002678">
    <property type="entry name" value="DUF34/NIF3"/>
</dbReference>
<reference evidence="5 6" key="1">
    <citation type="submission" date="2020-07" db="EMBL/GenBank/DDBJ databases">
        <title>Facklamia lactis sp. nov., isolated from raw milk.</title>
        <authorList>
            <person name="Doll E.V."/>
            <person name="Huptas C."/>
            <person name="Staib L."/>
            <person name="Wenning M."/>
            <person name="Scherer S."/>
        </authorList>
    </citation>
    <scope>NUCLEOTIDE SEQUENCE [LARGE SCALE GENOMIC DNA]</scope>
    <source>
        <strain evidence="5 6">DSM 111018</strain>
    </source>
</reference>
<name>A0ABS0LQ14_9LACT</name>
<dbReference type="Proteomes" id="UP000721415">
    <property type="component" value="Unassembled WGS sequence"/>
</dbReference>
<dbReference type="NCBIfam" id="TIGR00486">
    <property type="entry name" value="YbgI_SA1388"/>
    <property type="match status" value="1"/>
</dbReference>
<dbReference type="InterPro" id="IPR036069">
    <property type="entry name" value="DUF34/NIF3_sf"/>
</dbReference>
<dbReference type="PANTHER" id="PTHR13799:SF14">
    <property type="entry name" value="GTP CYCLOHYDROLASE 1 TYPE 2 HOMOLOG"/>
    <property type="match status" value="1"/>
</dbReference>
<evidence type="ECO:0000313" key="6">
    <source>
        <dbReference type="Proteomes" id="UP000721415"/>
    </source>
</evidence>
<evidence type="ECO:0000256" key="3">
    <source>
        <dbReference type="ARBA" id="ARBA00022112"/>
    </source>
</evidence>